<dbReference type="OrthoDB" id="2275718at2759"/>
<evidence type="ECO:0000313" key="3">
    <source>
        <dbReference type="Proteomes" id="UP001152320"/>
    </source>
</evidence>
<evidence type="ECO:0000313" key="2">
    <source>
        <dbReference type="EMBL" id="KAJ8037200.1"/>
    </source>
</evidence>
<dbReference type="AlphaFoldDB" id="A0A9Q1H942"/>
<name>A0A9Q1H942_HOLLE</name>
<reference evidence="2" key="1">
    <citation type="submission" date="2021-10" db="EMBL/GenBank/DDBJ databases">
        <title>Tropical sea cucumber genome reveals ecological adaptation and Cuvierian tubules defense mechanism.</title>
        <authorList>
            <person name="Chen T."/>
        </authorList>
    </citation>
    <scope>NUCLEOTIDE SEQUENCE</scope>
    <source>
        <strain evidence="2">Nanhai2018</strain>
        <tissue evidence="2">Muscle</tissue>
    </source>
</reference>
<accession>A0A9Q1H942</accession>
<proteinExistence type="predicted"/>
<keyword evidence="1" id="KW-0732">Signal</keyword>
<gene>
    <name evidence="2" type="ORF">HOLleu_17954</name>
</gene>
<comment type="caution">
    <text evidence="2">The sequence shown here is derived from an EMBL/GenBank/DDBJ whole genome shotgun (WGS) entry which is preliminary data.</text>
</comment>
<feature type="chain" id="PRO_5040168179" evidence="1">
    <location>
        <begin position="16"/>
        <end position="324"/>
    </location>
</feature>
<keyword evidence="3" id="KW-1185">Reference proteome</keyword>
<sequence length="324" mass="37255">MFFFSIFSMLLIAESLLVHLWETWTKTKDALSVRNATTGSAHEEDEDDESAYHTDLAKEYCHCRTWRKEHSMLMSAFSKRRKLARTIKVSAADLKNLQGIYKTSLGCIRKSRYSTKGSDTCDVDVGIKRSDIDDFVKTTGQQRPRELVTGGDEHLNKEIRNPKAEAYDSDDVQRKTAKNSFPLLSEDRSGRAKQSTNVTEPCLSSRGFLTDKEIAATIPFQPKGPRSLIPFRCFVDDDLDYDMDALEGEGWNSEEMFEVNEIKFGYRSTYDEDLTEYTPILNVESTKTFRQRWLMACLLADEIKASKYRGEQLESKKKRKKVHN</sequence>
<protein>
    <submittedName>
        <fullName evidence="2">Ataxin-2-like protein</fullName>
    </submittedName>
</protein>
<dbReference type="EMBL" id="JAIZAY010000008">
    <property type="protein sequence ID" value="KAJ8037200.1"/>
    <property type="molecule type" value="Genomic_DNA"/>
</dbReference>
<organism evidence="2 3">
    <name type="scientific">Holothuria leucospilota</name>
    <name type="common">Black long sea cucumber</name>
    <name type="synonym">Mertensiothuria leucospilota</name>
    <dbReference type="NCBI Taxonomy" id="206669"/>
    <lineage>
        <taxon>Eukaryota</taxon>
        <taxon>Metazoa</taxon>
        <taxon>Echinodermata</taxon>
        <taxon>Eleutherozoa</taxon>
        <taxon>Echinozoa</taxon>
        <taxon>Holothuroidea</taxon>
        <taxon>Aspidochirotacea</taxon>
        <taxon>Aspidochirotida</taxon>
        <taxon>Holothuriidae</taxon>
        <taxon>Holothuria</taxon>
    </lineage>
</organism>
<dbReference type="Proteomes" id="UP001152320">
    <property type="component" value="Chromosome 8"/>
</dbReference>
<evidence type="ECO:0000256" key="1">
    <source>
        <dbReference type="SAM" id="SignalP"/>
    </source>
</evidence>
<feature type="signal peptide" evidence="1">
    <location>
        <begin position="1"/>
        <end position="15"/>
    </location>
</feature>